<dbReference type="EMBL" id="JBEDUW010000002">
    <property type="protein sequence ID" value="KAK9942039.1"/>
    <property type="molecule type" value="Genomic_DNA"/>
</dbReference>
<dbReference type="Proteomes" id="UP001457282">
    <property type="component" value="Unassembled WGS sequence"/>
</dbReference>
<evidence type="ECO:0000313" key="3">
    <source>
        <dbReference type="Proteomes" id="UP001457282"/>
    </source>
</evidence>
<evidence type="ECO:0000313" key="2">
    <source>
        <dbReference type="EMBL" id="KAK9942039.1"/>
    </source>
</evidence>
<dbReference type="AlphaFoldDB" id="A0AAW1XZG7"/>
<name>A0AAW1XZG7_RUBAR</name>
<gene>
    <name evidence="2" type="ORF">M0R45_007729</name>
</gene>
<comment type="caution">
    <text evidence="2">The sequence shown here is derived from an EMBL/GenBank/DDBJ whole genome shotgun (WGS) entry which is preliminary data.</text>
</comment>
<proteinExistence type="predicted"/>
<reference evidence="2 3" key="1">
    <citation type="journal article" date="2023" name="G3 (Bethesda)">
        <title>A chromosome-length genome assembly and annotation of blackberry (Rubus argutus, cv. 'Hillquist').</title>
        <authorList>
            <person name="Bruna T."/>
            <person name="Aryal R."/>
            <person name="Dudchenko O."/>
            <person name="Sargent D.J."/>
            <person name="Mead D."/>
            <person name="Buti M."/>
            <person name="Cavallini A."/>
            <person name="Hytonen T."/>
            <person name="Andres J."/>
            <person name="Pham M."/>
            <person name="Weisz D."/>
            <person name="Mascagni F."/>
            <person name="Usai G."/>
            <person name="Natali L."/>
            <person name="Bassil N."/>
            <person name="Fernandez G.E."/>
            <person name="Lomsadze A."/>
            <person name="Armour M."/>
            <person name="Olukolu B."/>
            <person name="Poorten T."/>
            <person name="Britton C."/>
            <person name="Davik J."/>
            <person name="Ashrafi H."/>
            <person name="Aiden E.L."/>
            <person name="Borodovsky M."/>
            <person name="Worthington M."/>
        </authorList>
    </citation>
    <scope>NUCLEOTIDE SEQUENCE [LARGE SCALE GENOMIC DNA]</scope>
    <source>
        <strain evidence="2">PI 553951</strain>
    </source>
</reference>
<sequence>MVCGGAAAVSTSKDGDVEVEQGWSSLGRRGGATQRRLGSAELGSTVWRPARRWKRGGESEAGGGVVFWAHGRERRGGIRRCTTGSGGEFNAGGSKGRTGFGLAARHGVHGLRCGDGEVATVVIDLGFGEAEAWAWWILW</sequence>
<organism evidence="2 3">
    <name type="scientific">Rubus argutus</name>
    <name type="common">Southern blackberry</name>
    <dbReference type="NCBI Taxonomy" id="59490"/>
    <lineage>
        <taxon>Eukaryota</taxon>
        <taxon>Viridiplantae</taxon>
        <taxon>Streptophyta</taxon>
        <taxon>Embryophyta</taxon>
        <taxon>Tracheophyta</taxon>
        <taxon>Spermatophyta</taxon>
        <taxon>Magnoliopsida</taxon>
        <taxon>eudicotyledons</taxon>
        <taxon>Gunneridae</taxon>
        <taxon>Pentapetalae</taxon>
        <taxon>rosids</taxon>
        <taxon>fabids</taxon>
        <taxon>Rosales</taxon>
        <taxon>Rosaceae</taxon>
        <taxon>Rosoideae</taxon>
        <taxon>Rosoideae incertae sedis</taxon>
        <taxon>Rubus</taxon>
    </lineage>
</organism>
<accession>A0AAW1XZG7</accession>
<keyword evidence="3" id="KW-1185">Reference proteome</keyword>
<protein>
    <submittedName>
        <fullName evidence="2">Uncharacterized protein</fullName>
    </submittedName>
</protein>
<evidence type="ECO:0000256" key="1">
    <source>
        <dbReference type="SAM" id="MobiDB-lite"/>
    </source>
</evidence>
<feature type="region of interest" description="Disordered" evidence="1">
    <location>
        <begin position="1"/>
        <end position="40"/>
    </location>
</feature>